<feature type="compositionally biased region" description="Basic and acidic residues" evidence="1">
    <location>
        <begin position="172"/>
        <end position="185"/>
    </location>
</feature>
<dbReference type="EMBL" id="CADCUK010000149">
    <property type="protein sequence ID" value="CAA9382474.1"/>
    <property type="molecule type" value="Genomic_DNA"/>
</dbReference>
<reference evidence="2" key="1">
    <citation type="submission" date="2020-02" db="EMBL/GenBank/DDBJ databases">
        <authorList>
            <person name="Meier V. D."/>
        </authorList>
    </citation>
    <scope>NUCLEOTIDE SEQUENCE</scope>
    <source>
        <strain evidence="2">AVDCRST_MAG47</strain>
    </source>
</reference>
<feature type="compositionally biased region" description="Basic residues" evidence="1">
    <location>
        <begin position="23"/>
        <end position="33"/>
    </location>
</feature>
<evidence type="ECO:0000313" key="2">
    <source>
        <dbReference type="EMBL" id="CAA9382474.1"/>
    </source>
</evidence>
<feature type="non-terminal residue" evidence="2">
    <location>
        <position position="224"/>
    </location>
</feature>
<feature type="region of interest" description="Disordered" evidence="1">
    <location>
        <begin position="1"/>
        <end position="82"/>
    </location>
</feature>
<feature type="non-terminal residue" evidence="2">
    <location>
        <position position="1"/>
    </location>
</feature>
<gene>
    <name evidence="2" type="ORF">AVDCRST_MAG47-2270</name>
</gene>
<feature type="region of interest" description="Disordered" evidence="1">
    <location>
        <begin position="95"/>
        <end position="224"/>
    </location>
</feature>
<feature type="compositionally biased region" description="Low complexity" evidence="1">
    <location>
        <begin position="13"/>
        <end position="22"/>
    </location>
</feature>
<dbReference type="AlphaFoldDB" id="A0A6J4NAB3"/>
<protein>
    <submittedName>
        <fullName evidence="2">Flavodoxin reductases (Ferredoxin-NADPH reductases) family 1</fullName>
    </submittedName>
</protein>
<name>A0A6J4NAB3_9ACTN</name>
<proteinExistence type="predicted"/>
<evidence type="ECO:0000256" key="1">
    <source>
        <dbReference type="SAM" id="MobiDB-lite"/>
    </source>
</evidence>
<feature type="compositionally biased region" description="Basic and acidic residues" evidence="1">
    <location>
        <begin position="213"/>
        <end position="224"/>
    </location>
</feature>
<feature type="compositionally biased region" description="Basic residues" evidence="1">
    <location>
        <begin position="187"/>
        <end position="211"/>
    </location>
</feature>
<organism evidence="2">
    <name type="scientific">uncultured Nocardioidaceae bacterium</name>
    <dbReference type="NCBI Taxonomy" id="253824"/>
    <lineage>
        <taxon>Bacteria</taxon>
        <taxon>Bacillati</taxon>
        <taxon>Actinomycetota</taxon>
        <taxon>Actinomycetes</taxon>
        <taxon>Propionibacteriales</taxon>
        <taxon>Nocardioidaceae</taxon>
        <taxon>environmental samples</taxon>
    </lineage>
</organism>
<accession>A0A6J4NAB3</accession>
<sequence>DRDDVAARRRGLARAPGGAACRRPPHRARRLRRGPPLLPRLRGGVFPGRDHGGHHPGRRGVAVPGPHRPARTPRGGAWPPRELVRLGSHRLLPRAARRWRQRRRTPDEHAAHASRRRSSVPHAVAVLGRRPGPPALPRRAAPARAAGRRHARVHAAGPVREHAPPGSADSGRAGRADPARCDAARLLRLRTHRLRRDRPGTARRARPRARPTPRGEVRGEEHAM</sequence>